<comment type="similarity">
    <text evidence="2 11">Belongs to the cysteine synthase/cystathionine beta-synthase family.</text>
</comment>
<dbReference type="PROSITE" id="PS00901">
    <property type="entry name" value="CYS_SYNTHASE"/>
    <property type="match status" value="1"/>
</dbReference>
<evidence type="ECO:0000259" key="15">
    <source>
        <dbReference type="Pfam" id="PF04504"/>
    </source>
</evidence>
<dbReference type="InterPro" id="IPR053709">
    <property type="entry name" value="eRP_eS24_sf"/>
</dbReference>
<dbReference type="InterPro" id="IPR053932">
    <property type="entry name" value="GeBP-like_DBD"/>
</dbReference>
<dbReference type="Proteomes" id="UP000824890">
    <property type="component" value="Unassembled WGS sequence"/>
</dbReference>
<sequence>TDLRLITGAIATMAEKAVTIRTRKFMTNRLLSRKQFVIDVLHPGRANVSKAELKEKLARMYEVKDPNAIFVFKFRTHFGGGKSSGFGLIYDNVESAKKFEPKYRLIRNGLDTKIEKSRKQIKERKNRAKKIREEGAAGDGGESDTDEDLRENDDVAIPETNEEPEDDDPEEEDLTAAVTVSASSTDAVTVALPAGSAVPVSVIPVDSSDPKWHRVTEIVHHQRPLPPPTPIDDSRRLFQRLWTDEDEIELLRGFLDYVATHRGGNSSHPPDTAPFYEMIKSKLQLEFNKNQLVEKLRRLKKKYRNVMSKISSGKEVFFKSPHDQSTFEISRKIWNQTGKIIGFEDNNAMDFEETNTNGNYFNSPGGLNPSNVEIDSENGVEKRLMMMSSSSGGSRKRSRSRIGKIEEDNKPVITPSEGQTPNAASNVNLNEPATAVIGGNIGVLIEETVKNCVSPVIKEMMNGTTSMMMAAMGGGGGNKAVSDERWRKQQILELEVYSRRLELVQEQIRATLHELKTMPSGLIGNTPMVYLNNIVDGCVARIAAKLEMMQPCSSVKDRIAYGMIKDAEDKGLISPGKNILIEPTSGNTGIGIAMVGAARGYKVVITMPASVSIERRIVLLALGAELHLTDPSKGVIGVIVKAEEILSKTPDGFMLEQFRNPSNPQSHYDTTGPEIWRDSAEKVDMLVVGVGTGGTISGAGKFLKEKNKDFKVYGVEPAESAVLSGGQPGPHGIQGIGAGLIPDNLDFSVLDEVIQVTSVEAIETAKLLALKEGLLVGISSGAAAAAAIKVAKRPENAGKLIVVVFPSGGERYLSTPMFDSIRCEAENLAIE</sequence>
<name>A0ABQ8DGN3_BRANA</name>
<dbReference type="SUPFAM" id="SSF53686">
    <property type="entry name" value="Tryptophan synthase beta subunit-like PLP-dependent enzymes"/>
    <property type="match status" value="1"/>
</dbReference>
<organism evidence="16 17">
    <name type="scientific">Brassica napus</name>
    <name type="common">Rape</name>
    <dbReference type="NCBI Taxonomy" id="3708"/>
    <lineage>
        <taxon>Eukaryota</taxon>
        <taxon>Viridiplantae</taxon>
        <taxon>Streptophyta</taxon>
        <taxon>Embryophyta</taxon>
        <taxon>Tracheophyta</taxon>
        <taxon>Spermatophyta</taxon>
        <taxon>Magnoliopsida</taxon>
        <taxon>eudicotyledons</taxon>
        <taxon>Gunneridae</taxon>
        <taxon>Pentapetalae</taxon>
        <taxon>rosids</taxon>
        <taxon>malvids</taxon>
        <taxon>Brassicales</taxon>
        <taxon>Brassicaceae</taxon>
        <taxon>Brassiceae</taxon>
        <taxon>Brassica</taxon>
    </lineage>
</organism>
<evidence type="ECO:0000256" key="11">
    <source>
        <dbReference type="RuleBase" id="RU003985"/>
    </source>
</evidence>
<feature type="compositionally biased region" description="Basic residues" evidence="13">
    <location>
        <begin position="121"/>
        <end position="130"/>
    </location>
</feature>
<dbReference type="PANTHER" id="PTHR10314">
    <property type="entry name" value="CYSTATHIONINE BETA-SYNTHASE"/>
    <property type="match status" value="1"/>
</dbReference>
<feature type="domain" description="Glabrous enhancer-binding protein-like DBD" evidence="15">
    <location>
        <begin position="238"/>
        <end position="335"/>
    </location>
</feature>
<dbReference type="EC" id="2.5.1.47" evidence="11"/>
<dbReference type="PROSITE" id="PS00529">
    <property type="entry name" value="RIBOSOMAL_S24E"/>
    <property type="match status" value="1"/>
</dbReference>
<protein>
    <recommendedName>
        <fullName evidence="11">Cysteine synthase</fullName>
        <ecNumber evidence="11">2.5.1.47</ecNumber>
    </recommendedName>
</protein>
<evidence type="ECO:0000256" key="7">
    <source>
        <dbReference type="ARBA" id="ARBA00022898"/>
    </source>
</evidence>
<evidence type="ECO:0000256" key="5">
    <source>
        <dbReference type="ARBA" id="ARBA00022605"/>
    </source>
</evidence>
<gene>
    <name evidence="16" type="ORF">HID58_020179</name>
</gene>
<dbReference type="Gene3D" id="3.30.70.3370">
    <property type="match status" value="1"/>
</dbReference>
<comment type="caution">
    <text evidence="16">The sequence shown here is derived from an EMBL/GenBank/DDBJ whole genome shotgun (WGS) entry which is preliminary data.</text>
</comment>
<evidence type="ECO:0000256" key="6">
    <source>
        <dbReference type="ARBA" id="ARBA00022679"/>
    </source>
</evidence>
<keyword evidence="12" id="KW-0175">Coiled coil</keyword>
<feature type="compositionally biased region" description="Acidic residues" evidence="13">
    <location>
        <begin position="141"/>
        <end position="174"/>
    </location>
</feature>
<dbReference type="InterPro" id="IPR036052">
    <property type="entry name" value="TrpB-like_PALP_sf"/>
</dbReference>
<evidence type="ECO:0000256" key="10">
    <source>
        <dbReference type="ARBA" id="ARBA00023274"/>
    </source>
</evidence>
<evidence type="ECO:0000256" key="3">
    <source>
        <dbReference type="ARBA" id="ARBA00009680"/>
    </source>
</evidence>
<evidence type="ECO:0000256" key="13">
    <source>
        <dbReference type="SAM" id="MobiDB-lite"/>
    </source>
</evidence>
<feature type="domain" description="Tryptophan synthase beta chain-like PALP" evidence="14">
    <location>
        <begin position="521"/>
        <end position="806"/>
    </location>
</feature>
<comment type="similarity">
    <text evidence="4">Belongs to the GeBP family.</text>
</comment>
<evidence type="ECO:0000256" key="8">
    <source>
        <dbReference type="ARBA" id="ARBA00022980"/>
    </source>
</evidence>
<comment type="cofactor">
    <cofactor evidence="1 11">
        <name>pyridoxal 5'-phosphate</name>
        <dbReference type="ChEBI" id="CHEBI:597326"/>
    </cofactor>
</comment>
<evidence type="ECO:0000259" key="14">
    <source>
        <dbReference type="Pfam" id="PF00291"/>
    </source>
</evidence>
<keyword evidence="10" id="KW-0687">Ribonucleoprotein</keyword>
<dbReference type="CDD" id="cd01561">
    <property type="entry name" value="CBS_like"/>
    <property type="match status" value="1"/>
</dbReference>
<evidence type="ECO:0000256" key="2">
    <source>
        <dbReference type="ARBA" id="ARBA00007103"/>
    </source>
</evidence>
<feature type="compositionally biased region" description="Polar residues" evidence="13">
    <location>
        <begin position="416"/>
        <end position="426"/>
    </location>
</feature>
<comment type="similarity">
    <text evidence="3">Belongs to the eukaryotic ribosomal protein eS24 family.</text>
</comment>
<dbReference type="InterPro" id="IPR005856">
    <property type="entry name" value="Cys_synth"/>
</dbReference>
<dbReference type="NCBIfam" id="TIGR01139">
    <property type="entry name" value="cysK"/>
    <property type="match status" value="1"/>
</dbReference>
<keyword evidence="8" id="KW-0689">Ribosomal protein</keyword>
<evidence type="ECO:0000256" key="12">
    <source>
        <dbReference type="SAM" id="Coils"/>
    </source>
</evidence>
<dbReference type="InterPro" id="IPR005859">
    <property type="entry name" value="CysK"/>
</dbReference>
<keyword evidence="7 11" id="KW-0663">Pyridoxal phosphate</keyword>
<keyword evidence="5 11" id="KW-0028">Amino-acid biosynthesis</keyword>
<keyword evidence="17" id="KW-1185">Reference proteome</keyword>
<dbReference type="SUPFAM" id="SSF54189">
    <property type="entry name" value="Ribosomal proteins S24e, L23 and L15e"/>
    <property type="match status" value="1"/>
</dbReference>
<comment type="catalytic activity">
    <reaction evidence="11">
        <text>O-acetyl-L-serine + hydrogen sulfide = L-cysteine + acetate</text>
        <dbReference type="Rhea" id="RHEA:14829"/>
        <dbReference type="ChEBI" id="CHEBI:29919"/>
        <dbReference type="ChEBI" id="CHEBI:30089"/>
        <dbReference type="ChEBI" id="CHEBI:35235"/>
        <dbReference type="ChEBI" id="CHEBI:58340"/>
        <dbReference type="EC" id="2.5.1.47"/>
    </reaction>
</comment>
<keyword evidence="6 11" id="KW-0808">Transferase</keyword>
<feature type="non-terminal residue" evidence="16">
    <location>
        <position position="1"/>
    </location>
</feature>
<evidence type="ECO:0000256" key="1">
    <source>
        <dbReference type="ARBA" id="ARBA00001933"/>
    </source>
</evidence>
<dbReference type="InterPro" id="IPR012678">
    <property type="entry name" value="Ribosomal_uL23/eL15/eS24_sf"/>
</dbReference>
<keyword evidence="9 11" id="KW-0198">Cysteine biosynthesis</keyword>
<dbReference type="Pfam" id="PF00291">
    <property type="entry name" value="PALP"/>
    <property type="match status" value="1"/>
</dbReference>
<dbReference type="Gene3D" id="3.40.50.1100">
    <property type="match status" value="2"/>
</dbReference>
<dbReference type="InterPro" id="IPR001976">
    <property type="entry name" value="Ribosomal_eS24"/>
</dbReference>
<dbReference type="InterPro" id="IPR001926">
    <property type="entry name" value="TrpB-like_PALP"/>
</dbReference>
<dbReference type="HAMAP" id="MF_00545">
    <property type="entry name" value="Ribosomal_eS24"/>
    <property type="match status" value="1"/>
</dbReference>
<reference evidence="16 17" key="1">
    <citation type="submission" date="2021-05" db="EMBL/GenBank/DDBJ databases">
        <title>Genome Assembly of Synthetic Allotetraploid Brassica napus Reveals Homoeologous Exchanges between Subgenomes.</title>
        <authorList>
            <person name="Davis J.T."/>
        </authorList>
    </citation>
    <scope>NUCLEOTIDE SEQUENCE [LARGE SCALE GENOMIC DNA]</scope>
    <source>
        <strain evidence="17">cv. Da-Ae</strain>
        <tissue evidence="16">Seedling</tissue>
    </source>
</reference>
<dbReference type="Pfam" id="PF01282">
    <property type="entry name" value="Ribosomal_S24e"/>
    <property type="match status" value="1"/>
</dbReference>
<dbReference type="EMBL" id="JAGKQM010000005">
    <property type="protein sequence ID" value="KAH0927923.1"/>
    <property type="molecule type" value="Genomic_DNA"/>
</dbReference>
<feature type="region of interest" description="Disordered" evidence="13">
    <location>
        <begin position="387"/>
        <end position="426"/>
    </location>
</feature>
<evidence type="ECO:0000256" key="9">
    <source>
        <dbReference type="ARBA" id="ARBA00023192"/>
    </source>
</evidence>
<dbReference type="Pfam" id="PF04504">
    <property type="entry name" value="GeBP-like_DBD"/>
    <property type="match status" value="1"/>
</dbReference>
<evidence type="ECO:0000313" key="17">
    <source>
        <dbReference type="Proteomes" id="UP000824890"/>
    </source>
</evidence>
<evidence type="ECO:0000313" key="16">
    <source>
        <dbReference type="EMBL" id="KAH0927923.1"/>
    </source>
</evidence>
<dbReference type="InterPro" id="IPR018098">
    <property type="entry name" value="Ribosomal_eS24_CS"/>
</dbReference>
<dbReference type="InterPro" id="IPR001216">
    <property type="entry name" value="P-phosphate_BS"/>
</dbReference>
<feature type="coiled-coil region" evidence="12">
    <location>
        <begin position="282"/>
        <end position="309"/>
    </location>
</feature>
<dbReference type="InterPro" id="IPR050214">
    <property type="entry name" value="Cys_Synth/Cystath_Beta-Synth"/>
</dbReference>
<feature type="region of interest" description="Disordered" evidence="13">
    <location>
        <begin position="117"/>
        <end position="175"/>
    </location>
</feature>
<evidence type="ECO:0000256" key="4">
    <source>
        <dbReference type="ARBA" id="ARBA00010820"/>
    </source>
</evidence>
<proteinExistence type="inferred from homology"/>
<dbReference type="NCBIfam" id="TIGR01136">
    <property type="entry name" value="cysKM"/>
    <property type="match status" value="1"/>
</dbReference>
<accession>A0ABQ8DGN3</accession>